<dbReference type="EMBL" id="UYRV01130034">
    <property type="protein sequence ID" value="VDN36769.1"/>
    <property type="molecule type" value="Genomic_DNA"/>
</dbReference>
<dbReference type="SMART" id="SM00320">
    <property type="entry name" value="WD40"/>
    <property type="match status" value="1"/>
</dbReference>
<organism evidence="2 3">
    <name type="scientific">Cylicostephanus goldi</name>
    <name type="common">Nematode worm</name>
    <dbReference type="NCBI Taxonomy" id="71465"/>
    <lineage>
        <taxon>Eukaryota</taxon>
        <taxon>Metazoa</taxon>
        <taxon>Ecdysozoa</taxon>
        <taxon>Nematoda</taxon>
        <taxon>Chromadorea</taxon>
        <taxon>Rhabditida</taxon>
        <taxon>Rhabditina</taxon>
        <taxon>Rhabditomorpha</taxon>
        <taxon>Strongyloidea</taxon>
        <taxon>Strongylidae</taxon>
        <taxon>Cylicostephanus</taxon>
    </lineage>
</organism>
<dbReference type="Proteomes" id="UP000271889">
    <property type="component" value="Unassembled WGS sequence"/>
</dbReference>
<dbReference type="Gene3D" id="2.130.10.10">
    <property type="entry name" value="YVTN repeat-like/Quinoprotein amine dehydrogenase"/>
    <property type="match status" value="1"/>
</dbReference>
<dbReference type="InterPro" id="IPR001680">
    <property type="entry name" value="WD40_rpt"/>
</dbReference>
<protein>
    <submittedName>
        <fullName evidence="2">Uncharacterized protein</fullName>
    </submittedName>
</protein>
<accession>A0A3P7R6V1</accession>
<proteinExistence type="predicted"/>
<reference evidence="2 3" key="1">
    <citation type="submission" date="2018-11" db="EMBL/GenBank/DDBJ databases">
        <authorList>
            <consortium name="Pathogen Informatics"/>
        </authorList>
    </citation>
    <scope>NUCLEOTIDE SEQUENCE [LARGE SCALE GENOMIC DNA]</scope>
</reference>
<dbReference type="AlphaFoldDB" id="A0A3P7R6V1"/>
<name>A0A3P7R6V1_CYLGO</name>
<evidence type="ECO:0000313" key="3">
    <source>
        <dbReference type="Proteomes" id="UP000271889"/>
    </source>
</evidence>
<dbReference type="InterPro" id="IPR015943">
    <property type="entry name" value="WD40/YVTN_repeat-like_dom_sf"/>
</dbReference>
<evidence type="ECO:0000313" key="2">
    <source>
        <dbReference type="EMBL" id="VDN36769.1"/>
    </source>
</evidence>
<gene>
    <name evidence="2" type="ORF">CGOC_LOCUS13304</name>
</gene>
<evidence type="ECO:0000256" key="1">
    <source>
        <dbReference type="SAM" id="MobiDB-lite"/>
    </source>
</evidence>
<dbReference type="Pfam" id="PF00400">
    <property type="entry name" value="WD40"/>
    <property type="match status" value="1"/>
</dbReference>
<dbReference type="SUPFAM" id="SSF50978">
    <property type="entry name" value="WD40 repeat-like"/>
    <property type="match status" value="1"/>
</dbReference>
<dbReference type="OrthoDB" id="2096344at2759"/>
<sequence>MPPERQARTMFPAFTMNGHDTEVCCVSWSRTGRYIASMDDEHFRIWSADNIAANEVKRTSNCETIKPYELCESEKTTLLVHRYIASMDDEHFRIWSADNVAANEATRTSNVETIKPYELCESEKTTLLVHRMTIGRDRISSATSPLTFVTPSRKRKEPFASPIKRLKTPTKSPNSKIMK</sequence>
<dbReference type="InterPro" id="IPR036322">
    <property type="entry name" value="WD40_repeat_dom_sf"/>
</dbReference>
<feature type="region of interest" description="Disordered" evidence="1">
    <location>
        <begin position="150"/>
        <end position="179"/>
    </location>
</feature>
<feature type="compositionally biased region" description="Polar residues" evidence="1">
    <location>
        <begin position="169"/>
        <end position="179"/>
    </location>
</feature>
<keyword evidence="3" id="KW-1185">Reference proteome</keyword>